<sequence length="121" mass="13433">MDCTLSQVKIIPGDDYAQPKAGTQFVQFHVKIVNHSSEKQHYNPLDFKLLTSDGKSTTHSYIVPTNYDTQLSFGDLDPGQNVEGNLIFEVPINDHGATISWNPVANEFSDNPGQAKWKLGL</sequence>
<gene>
    <name evidence="3" type="ORF">KDK_65110</name>
</gene>
<name>A0A402AUC6_9CHLR</name>
<dbReference type="Proteomes" id="UP000287188">
    <property type="component" value="Unassembled WGS sequence"/>
</dbReference>
<keyword evidence="1" id="KW-0732">Signal</keyword>
<dbReference type="InterPro" id="IPR029051">
    <property type="entry name" value="DUF4352"/>
</dbReference>
<comment type="caution">
    <text evidence="3">The sequence shown here is derived from an EMBL/GenBank/DDBJ whole genome shotgun (WGS) entry which is preliminary data.</text>
</comment>
<evidence type="ECO:0000256" key="1">
    <source>
        <dbReference type="ARBA" id="ARBA00022729"/>
    </source>
</evidence>
<dbReference type="Pfam" id="PF11611">
    <property type="entry name" value="DUF4352"/>
    <property type="match status" value="1"/>
</dbReference>
<keyword evidence="4" id="KW-1185">Reference proteome</keyword>
<evidence type="ECO:0000313" key="3">
    <source>
        <dbReference type="EMBL" id="GCE22711.1"/>
    </source>
</evidence>
<dbReference type="InterPro" id="IPR029050">
    <property type="entry name" value="Immunoprotect_excell_Ig-like"/>
</dbReference>
<evidence type="ECO:0000259" key="2">
    <source>
        <dbReference type="Pfam" id="PF11611"/>
    </source>
</evidence>
<evidence type="ECO:0000313" key="4">
    <source>
        <dbReference type="Proteomes" id="UP000287188"/>
    </source>
</evidence>
<dbReference type="EMBL" id="BIFS01000002">
    <property type="protein sequence ID" value="GCE22711.1"/>
    <property type="molecule type" value="Genomic_DNA"/>
</dbReference>
<protein>
    <recommendedName>
        <fullName evidence="2">DUF4352 domain-containing protein</fullName>
    </recommendedName>
</protein>
<dbReference type="Gene3D" id="2.60.40.1240">
    <property type="match status" value="1"/>
</dbReference>
<reference evidence="4" key="1">
    <citation type="submission" date="2018-12" db="EMBL/GenBank/DDBJ databases">
        <title>Tengunoibacter tsumagoiensis gen. nov., sp. nov., Dictyobacter kobayashii sp. nov., D. alpinus sp. nov., and D. joshuensis sp. nov. and description of Dictyobacteraceae fam. nov. within the order Ktedonobacterales isolated from Tengu-no-mugimeshi.</title>
        <authorList>
            <person name="Wang C.M."/>
            <person name="Zheng Y."/>
            <person name="Sakai Y."/>
            <person name="Toyoda A."/>
            <person name="Minakuchi Y."/>
            <person name="Abe K."/>
            <person name="Yokota A."/>
            <person name="Yabe S."/>
        </authorList>
    </citation>
    <scope>NUCLEOTIDE SEQUENCE [LARGE SCALE GENOMIC DNA]</scope>
    <source>
        <strain evidence="4">Uno11</strain>
    </source>
</reference>
<dbReference type="AlphaFoldDB" id="A0A402AUC6"/>
<organism evidence="3 4">
    <name type="scientific">Dictyobacter kobayashii</name>
    <dbReference type="NCBI Taxonomy" id="2014872"/>
    <lineage>
        <taxon>Bacteria</taxon>
        <taxon>Bacillati</taxon>
        <taxon>Chloroflexota</taxon>
        <taxon>Ktedonobacteria</taxon>
        <taxon>Ktedonobacterales</taxon>
        <taxon>Dictyobacteraceae</taxon>
        <taxon>Dictyobacter</taxon>
    </lineage>
</organism>
<dbReference type="RefSeq" id="WP_246035634.1">
    <property type="nucleotide sequence ID" value="NZ_BIFS01000002.1"/>
</dbReference>
<accession>A0A402AUC6</accession>
<feature type="domain" description="DUF4352" evidence="2">
    <location>
        <begin position="13"/>
        <end position="101"/>
    </location>
</feature>
<proteinExistence type="predicted"/>